<gene>
    <name evidence="2" type="ORF">B1B09_11535</name>
</gene>
<feature type="compositionally biased region" description="Low complexity" evidence="1">
    <location>
        <begin position="18"/>
        <end position="31"/>
    </location>
</feature>
<dbReference type="EMBL" id="MVCE01000006">
    <property type="protein sequence ID" value="PGF32077.1"/>
    <property type="molecule type" value="Genomic_DNA"/>
</dbReference>
<accession>A0A8B2VD22</accession>
<protein>
    <submittedName>
        <fullName evidence="2">Uncharacterized protein</fullName>
    </submittedName>
</protein>
<reference evidence="2 3" key="1">
    <citation type="submission" date="2017-02" db="EMBL/GenBank/DDBJ databases">
        <title>Prevalence of linear plasmids in Cutibacterium acnes isolates obtained from cancerous prostatic tissue.</title>
        <authorList>
            <person name="Davidsson S."/>
            <person name="Bruggemann H."/>
        </authorList>
    </citation>
    <scope>NUCLEOTIDE SEQUENCE [LARGE SCALE GENOMIC DNA]</scope>
    <source>
        <strain evidence="2 3">11-78</strain>
    </source>
</reference>
<proteinExistence type="predicted"/>
<feature type="region of interest" description="Disordered" evidence="1">
    <location>
        <begin position="1"/>
        <end position="36"/>
    </location>
</feature>
<evidence type="ECO:0000256" key="1">
    <source>
        <dbReference type="SAM" id="MobiDB-lite"/>
    </source>
</evidence>
<dbReference type="AlphaFoldDB" id="A0A8B2VD22"/>
<organism evidence="2 3">
    <name type="scientific">Cutibacterium acnes</name>
    <name type="common">Propionibacterium acnes</name>
    <dbReference type="NCBI Taxonomy" id="1747"/>
    <lineage>
        <taxon>Bacteria</taxon>
        <taxon>Bacillati</taxon>
        <taxon>Actinomycetota</taxon>
        <taxon>Actinomycetes</taxon>
        <taxon>Propionibacteriales</taxon>
        <taxon>Propionibacteriaceae</taxon>
        <taxon>Cutibacterium</taxon>
    </lineage>
</organism>
<evidence type="ECO:0000313" key="2">
    <source>
        <dbReference type="EMBL" id="PGF32077.1"/>
    </source>
</evidence>
<dbReference type="Proteomes" id="UP000226191">
    <property type="component" value="Unassembled WGS sequence"/>
</dbReference>
<sequence>MLSGPRLPFGIPSGLIGPGTSTSRTGPSSHPCGAWRQPVDGLARRIEVESGSACDYLKSPLTIVPRFPARG</sequence>
<evidence type="ECO:0000313" key="3">
    <source>
        <dbReference type="Proteomes" id="UP000226191"/>
    </source>
</evidence>
<comment type="caution">
    <text evidence="2">The sequence shown here is derived from an EMBL/GenBank/DDBJ whole genome shotgun (WGS) entry which is preliminary data.</text>
</comment>
<name>A0A8B2VD22_CUTAC</name>